<sequence length="223" mass="25708">MFRLVLVGVLLAVCLVAVSADFHEYSKKHHGEKKIHADSGETWKKLHQSNKHSKERFHAHKKHVSEKDTKTVQKHGLPSVSHHEASLQGDILVNRKAAVRRQHDSHRADLHLQDLSHSFGGHHSGRTHGHHEKPSHAKATKHSDKHPQYRTPVTRAGHQIHRPIPMFDFSEEQHRPVHLHTNSRARAALRVAKMSRRVHGEGKPRKFKKAFEKKSHSKPHYLW</sequence>
<feature type="region of interest" description="Disordered" evidence="1">
    <location>
        <begin position="49"/>
        <end position="72"/>
    </location>
</feature>
<feature type="chain" id="PRO_5015305102" evidence="2">
    <location>
        <begin position="21"/>
        <end position="223"/>
    </location>
</feature>
<organism evidence="3">
    <name type="scientific">Ornithodoros turicata</name>
    <dbReference type="NCBI Taxonomy" id="34597"/>
    <lineage>
        <taxon>Eukaryota</taxon>
        <taxon>Metazoa</taxon>
        <taxon>Ecdysozoa</taxon>
        <taxon>Arthropoda</taxon>
        <taxon>Chelicerata</taxon>
        <taxon>Arachnida</taxon>
        <taxon>Acari</taxon>
        <taxon>Parasitiformes</taxon>
        <taxon>Ixodida</taxon>
        <taxon>Ixodoidea</taxon>
        <taxon>Argasidae</taxon>
        <taxon>Ornithodorinae</taxon>
        <taxon>Ornithodoros</taxon>
    </lineage>
</organism>
<name>A0A2R5LMI3_9ACAR</name>
<feature type="region of interest" description="Disordered" evidence="1">
    <location>
        <begin position="198"/>
        <end position="223"/>
    </location>
</feature>
<protein>
    <submittedName>
        <fullName evidence="3">Putative secreted protein</fullName>
    </submittedName>
</protein>
<feature type="region of interest" description="Disordered" evidence="1">
    <location>
        <begin position="116"/>
        <end position="151"/>
    </location>
</feature>
<dbReference type="AlphaFoldDB" id="A0A2R5LMI3"/>
<feature type="compositionally biased region" description="Basic residues" evidence="1">
    <location>
        <begin position="123"/>
        <end position="140"/>
    </location>
</feature>
<reference evidence="3" key="1">
    <citation type="submission" date="2018-03" db="EMBL/GenBank/DDBJ databases">
        <title>The relapsing fever spirochete Borrelia turicatae persists in the highly oxidative environment of its soft-bodied tick vector.</title>
        <authorList>
            <person name="Bourret T.J."/>
            <person name="Boyle W.K."/>
            <person name="Valenzuela J.G."/>
            <person name="Oliveira F."/>
            <person name="Lopez J.E."/>
        </authorList>
    </citation>
    <scope>NUCLEOTIDE SEQUENCE</scope>
    <source>
        <strain evidence="3">Kansas strain/isolate</strain>
        <tissue evidence="3">Salivary glands</tissue>
    </source>
</reference>
<feature type="compositionally biased region" description="Basic residues" evidence="1">
    <location>
        <begin position="49"/>
        <end position="64"/>
    </location>
</feature>
<feature type="compositionally biased region" description="Basic and acidic residues" evidence="1">
    <location>
        <begin position="198"/>
        <end position="214"/>
    </location>
</feature>
<evidence type="ECO:0000256" key="1">
    <source>
        <dbReference type="SAM" id="MobiDB-lite"/>
    </source>
</evidence>
<accession>A0A2R5LMI3</accession>
<keyword evidence="2" id="KW-0732">Signal</keyword>
<evidence type="ECO:0000256" key="2">
    <source>
        <dbReference type="SAM" id="SignalP"/>
    </source>
</evidence>
<dbReference type="EMBL" id="GGLE01006588">
    <property type="protein sequence ID" value="MBY10714.1"/>
    <property type="molecule type" value="Transcribed_RNA"/>
</dbReference>
<feature type="signal peptide" evidence="2">
    <location>
        <begin position="1"/>
        <end position="20"/>
    </location>
</feature>
<proteinExistence type="predicted"/>
<evidence type="ECO:0000313" key="3">
    <source>
        <dbReference type="EMBL" id="MBY10714.1"/>
    </source>
</evidence>